<feature type="transmembrane region" description="Helical" evidence="1">
    <location>
        <begin position="48"/>
        <end position="72"/>
    </location>
</feature>
<proteinExistence type="predicted"/>
<protein>
    <submittedName>
        <fullName evidence="3">Transmembrane protein</fullName>
    </submittedName>
</protein>
<reference evidence="3 4" key="1">
    <citation type="journal article" date="2015" name="Genome Announc.">
        <title>Complete Genome Sequence of Spiroplasma litorale TN-1T (DSM 21781), a Bacterium Isolated from a Green-Eyed Horsefly (Tabanus nigrovittatus).</title>
        <authorList>
            <person name="Lo W.S."/>
            <person name="Lai Y.C."/>
            <person name="Lien Y.W."/>
            <person name="Wang T.H."/>
            <person name="Kuo C.H."/>
        </authorList>
    </citation>
    <scope>NUCLEOTIDE SEQUENCE [LARGE SCALE GENOMIC DNA]</scope>
    <source>
        <strain evidence="3 4">TN-1</strain>
    </source>
</reference>
<dbReference type="OrthoDB" id="9770183at2"/>
<dbReference type="PANTHER" id="PTHR43283:SF3">
    <property type="entry name" value="BETA-LACTAMASE FAMILY PROTEIN (AFU_ORTHOLOGUE AFUA_5G07500)"/>
    <property type="match status" value="1"/>
</dbReference>
<dbReference type="PANTHER" id="PTHR43283">
    <property type="entry name" value="BETA-LACTAMASE-RELATED"/>
    <property type="match status" value="1"/>
</dbReference>
<keyword evidence="1" id="KW-0472">Membrane</keyword>
<dbReference type="PATRIC" id="fig|216942.3.peg.87"/>
<dbReference type="SUPFAM" id="SSF56601">
    <property type="entry name" value="beta-lactamase/transpeptidase-like"/>
    <property type="match status" value="1"/>
</dbReference>
<feature type="domain" description="Beta-lactamase-related" evidence="2">
    <location>
        <begin position="228"/>
        <end position="583"/>
    </location>
</feature>
<dbReference type="KEGG" id="sll:SLITO_v1c00870"/>
<dbReference type="InterPro" id="IPR012338">
    <property type="entry name" value="Beta-lactam/transpept-like"/>
</dbReference>
<organism evidence="3 4">
    <name type="scientific">Spiroplasma litorale</name>
    <dbReference type="NCBI Taxonomy" id="216942"/>
    <lineage>
        <taxon>Bacteria</taxon>
        <taxon>Bacillati</taxon>
        <taxon>Mycoplasmatota</taxon>
        <taxon>Mollicutes</taxon>
        <taxon>Entomoplasmatales</taxon>
        <taxon>Spiroplasmataceae</taxon>
        <taxon>Spiroplasma</taxon>
    </lineage>
</organism>
<name>A0A0K1W0D2_9MOLU</name>
<sequence length="601" mass="69861">MEKQKVKNKTEFKEPSVYIMLLARIIDILLSSVPMILIYIFLKVESLQSALILFFSFNFSFFIYFILLPYLLKGNTIGKFVCLLRLKNEGNKNLFLCILRRELYFLYIPFIVQTLLQIVALLFFRYYQPGNSDMNSNGWKIAVIIQNLGNTFLAIWFFYLVITIYLSPKKRSAIDAKLNIKIYSLKFINQNQSKKYVNVVEENYIPGVINMNELIENKSIEFKKTENLIQGWVENSFINGAVIKIQKGKSLIYENVFGYNNLKEKTLMKSNTIFKGYSITKMLTAIGTLILADKNLISLNDEVSKYLPWFKNMKVYENGEIKEAKNKIKIYHLLTMTSGLVYGGKTTQSEHQTEKLLLKIRNKEFANDEFMKMVCDIPLEFEPGTSWKYGISYDVLSALIEKAIGSSFRNFIKENILDRLNMNDTDFYMIDKLREACVYKVLNENEKNKLIKLDNFNYLLQDIEKVPNISMGGSGIFTTCEDYFKFLKFLLTGNDKNNVKLLSDEMLIQMRSDQVHLLKKFLYMNINEDYSYGYGVRVRLSNQIEPLTSIGQFGWDGLLGSSCIVDPKNELIVCFMTSVKQKDDKIVKELSKAIYEDINMQ</sequence>
<keyword evidence="4" id="KW-1185">Reference proteome</keyword>
<dbReference type="Proteomes" id="UP000067476">
    <property type="component" value="Chromosome"/>
</dbReference>
<dbReference type="InterPro" id="IPR050789">
    <property type="entry name" value="Diverse_Enzym_Activities"/>
</dbReference>
<dbReference type="Gene3D" id="3.40.710.10">
    <property type="entry name" value="DD-peptidase/beta-lactamase superfamily"/>
    <property type="match status" value="1"/>
</dbReference>
<feature type="transmembrane region" description="Helical" evidence="1">
    <location>
        <begin position="104"/>
        <end position="124"/>
    </location>
</feature>
<evidence type="ECO:0000259" key="2">
    <source>
        <dbReference type="Pfam" id="PF00144"/>
    </source>
</evidence>
<dbReference type="RefSeq" id="WP_083433313.1">
    <property type="nucleotide sequence ID" value="NZ_CP012357.1"/>
</dbReference>
<dbReference type="Pfam" id="PF00144">
    <property type="entry name" value="Beta-lactamase"/>
    <property type="match status" value="1"/>
</dbReference>
<feature type="transmembrane region" description="Helical" evidence="1">
    <location>
        <begin position="21"/>
        <end position="42"/>
    </location>
</feature>
<keyword evidence="1" id="KW-1133">Transmembrane helix</keyword>
<accession>A0A0K1W0D2</accession>
<dbReference type="STRING" id="216942.SLITO_v1c00870"/>
<feature type="transmembrane region" description="Helical" evidence="1">
    <location>
        <begin position="144"/>
        <end position="167"/>
    </location>
</feature>
<dbReference type="EMBL" id="CP012357">
    <property type="protein sequence ID" value="AKX33755.1"/>
    <property type="molecule type" value="Genomic_DNA"/>
</dbReference>
<evidence type="ECO:0000313" key="3">
    <source>
        <dbReference type="EMBL" id="AKX33755.1"/>
    </source>
</evidence>
<keyword evidence="1 3" id="KW-0812">Transmembrane</keyword>
<dbReference type="AlphaFoldDB" id="A0A0K1W0D2"/>
<evidence type="ECO:0000313" key="4">
    <source>
        <dbReference type="Proteomes" id="UP000067476"/>
    </source>
</evidence>
<evidence type="ECO:0000256" key="1">
    <source>
        <dbReference type="SAM" id="Phobius"/>
    </source>
</evidence>
<gene>
    <name evidence="3" type="ORF">SLITO_v1c00870</name>
</gene>
<dbReference type="InterPro" id="IPR001466">
    <property type="entry name" value="Beta-lactam-related"/>
</dbReference>